<keyword evidence="1" id="KW-0812">Transmembrane</keyword>
<evidence type="ECO:0000256" key="1">
    <source>
        <dbReference type="SAM" id="Phobius"/>
    </source>
</evidence>
<protein>
    <submittedName>
        <fullName evidence="2">Uncharacterized protein</fullName>
    </submittedName>
</protein>
<feature type="transmembrane region" description="Helical" evidence="1">
    <location>
        <begin position="42"/>
        <end position="64"/>
    </location>
</feature>
<accession>A0A0A9F8G2</accession>
<keyword evidence="1" id="KW-0472">Membrane</keyword>
<proteinExistence type="predicted"/>
<reference evidence="2" key="2">
    <citation type="journal article" date="2015" name="Data Brief">
        <title>Shoot transcriptome of the giant reed, Arundo donax.</title>
        <authorList>
            <person name="Barrero R.A."/>
            <person name="Guerrero F.D."/>
            <person name="Moolhuijzen P."/>
            <person name="Goolsby J.A."/>
            <person name="Tidwell J."/>
            <person name="Bellgard S.E."/>
            <person name="Bellgard M.I."/>
        </authorList>
    </citation>
    <scope>NUCLEOTIDE SEQUENCE</scope>
    <source>
        <tissue evidence="2">Shoot tissue taken approximately 20 cm above the soil surface</tissue>
    </source>
</reference>
<organism evidence="2">
    <name type="scientific">Arundo donax</name>
    <name type="common">Giant reed</name>
    <name type="synonym">Donax arundinaceus</name>
    <dbReference type="NCBI Taxonomy" id="35708"/>
    <lineage>
        <taxon>Eukaryota</taxon>
        <taxon>Viridiplantae</taxon>
        <taxon>Streptophyta</taxon>
        <taxon>Embryophyta</taxon>
        <taxon>Tracheophyta</taxon>
        <taxon>Spermatophyta</taxon>
        <taxon>Magnoliopsida</taxon>
        <taxon>Liliopsida</taxon>
        <taxon>Poales</taxon>
        <taxon>Poaceae</taxon>
        <taxon>PACMAD clade</taxon>
        <taxon>Arundinoideae</taxon>
        <taxon>Arundineae</taxon>
        <taxon>Arundo</taxon>
    </lineage>
</organism>
<evidence type="ECO:0000313" key="2">
    <source>
        <dbReference type="EMBL" id="JAE09345.1"/>
    </source>
</evidence>
<sequence length="67" mass="7889">MGKWNLWPLPSLVSSEPIHIVDLLVCCSTGINSMDHHMYYRLVSMMFLHFFFSMYIIGMLLLYFPSN</sequence>
<reference evidence="2" key="1">
    <citation type="submission" date="2014-09" db="EMBL/GenBank/DDBJ databases">
        <authorList>
            <person name="Magalhaes I.L.F."/>
            <person name="Oliveira U."/>
            <person name="Santos F.R."/>
            <person name="Vidigal T.H.D.A."/>
            <person name="Brescovit A.D."/>
            <person name="Santos A.J."/>
        </authorList>
    </citation>
    <scope>NUCLEOTIDE SEQUENCE</scope>
    <source>
        <tissue evidence="2">Shoot tissue taken approximately 20 cm above the soil surface</tissue>
    </source>
</reference>
<dbReference type="AlphaFoldDB" id="A0A0A9F8G2"/>
<dbReference type="EMBL" id="GBRH01188551">
    <property type="protein sequence ID" value="JAE09345.1"/>
    <property type="molecule type" value="Transcribed_RNA"/>
</dbReference>
<name>A0A0A9F8G2_ARUDO</name>
<keyword evidence="1" id="KW-1133">Transmembrane helix</keyword>